<evidence type="ECO:0000256" key="1">
    <source>
        <dbReference type="ARBA" id="ARBA00004417"/>
    </source>
</evidence>
<dbReference type="RefSeq" id="WP_136882896.1">
    <property type="nucleotide sequence ID" value="NZ_CP050899.1"/>
</dbReference>
<keyword evidence="5 7" id="KW-0067">ATP-binding</keyword>
<comment type="similarity">
    <text evidence="2">Belongs to the ABC transporter superfamily.</text>
</comment>
<dbReference type="SMART" id="SM00382">
    <property type="entry name" value="AAA"/>
    <property type="match status" value="2"/>
</dbReference>
<dbReference type="PANTHER" id="PTHR43776">
    <property type="entry name" value="TRANSPORT ATP-BINDING PROTEIN"/>
    <property type="match status" value="1"/>
</dbReference>
<sequence>MNQPLIQVENLSLSVNGVDDHRIVRDVSFSVGAGEIVGIVGESGSGKTMVARSLMGLQPPAIAISGGDIRFEGRSVPSMEGKEIRALRGSRLGMVFQEPMTSLNPSMTIGKQLEEPLKLHTRLDTAARRAKILEILRRVGIHDPEGALLAFPHHFSGGMRQRMMLASAMLLRPSLLIADEPTTALDALVQREVLELMLEMVRSENTALLMISHDLPMVARYCDRVIVMRQGEIVVQGPVTDIISNPRHDYTRELLQSMPMRGPLRDIDPQAKPVMEVRRIEVTYTAHAGFMAPQKTKKALHGVDLVVRPGEIVALVGASGSGKTTLGRCIAGLVPASAGRIFFAGEEVKPDSPAWRNYRLNCQMIFQDPFGSLDPRMKIRDIVAEALRHDTTSKLEEKLRRTRTILEEVGLDGRYLDRFPHELSGGQRQRVAIARAIVGRPQFVIADEAVSALDVTVRARVLELLADLQKRYGFSCLFISHDLGVVEQLADRVVVMRDGAIVEQGNRDDIFDAPRSEYTRALLSAIPTLTRTETGVSLNWRFAETEKQQADVLQ</sequence>
<proteinExistence type="inferred from homology"/>
<keyword evidence="4" id="KW-0547">Nucleotide-binding</keyword>
<organism evidence="7 8">
    <name type="scientific">Agrobacterium pusense</name>
    <dbReference type="NCBI Taxonomy" id="648995"/>
    <lineage>
        <taxon>Bacteria</taxon>
        <taxon>Pseudomonadati</taxon>
        <taxon>Pseudomonadota</taxon>
        <taxon>Alphaproteobacteria</taxon>
        <taxon>Hyphomicrobiales</taxon>
        <taxon>Rhizobiaceae</taxon>
        <taxon>Rhizobium/Agrobacterium group</taxon>
        <taxon>Agrobacterium</taxon>
    </lineage>
</organism>
<evidence type="ECO:0000256" key="2">
    <source>
        <dbReference type="ARBA" id="ARBA00005417"/>
    </source>
</evidence>
<dbReference type="FunFam" id="3.40.50.300:FF:000016">
    <property type="entry name" value="Oligopeptide ABC transporter ATP-binding component"/>
    <property type="match status" value="1"/>
</dbReference>
<dbReference type="InterPro" id="IPR027417">
    <property type="entry name" value="P-loop_NTPase"/>
</dbReference>
<feature type="domain" description="ABC transporter" evidence="6">
    <location>
        <begin position="6"/>
        <end position="255"/>
    </location>
</feature>
<accession>A0A6H0ZTI9</accession>
<evidence type="ECO:0000256" key="4">
    <source>
        <dbReference type="ARBA" id="ARBA00022741"/>
    </source>
</evidence>
<reference evidence="7 8" key="1">
    <citation type="submission" date="2020-04" db="EMBL/GenBank/DDBJ databases">
        <title>FDA dAtabase for Regulatory Grade micrObial Sequences (FDA-ARGOS): Supporting development and validation of Infectious Disease Dx tests.</title>
        <authorList>
            <person name="Sciortino C."/>
            <person name="Tallon L."/>
            <person name="Sadzewicz L."/>
            <person name="Vavikolanu K."/>
            <person name="Mehta A."/>
            <person name="Aluvathingal J."/>
            <person name="Nadendla S."/>
            <person name="Nandy P."/>
            <person name="Geyer C."/>
            <person name="Yan Y."/>
            <person name="Sichtig H."/>
        </authorList>
    </citation>
    <scope>NUCLEOTIDE SEQUENCE [LARGE SCALE GENOMIC DNA]</scope>
    <source>
        <strain evidence="7 8">FDAARGOS_633</strain>
    </source>
</reference>
<dbReference type="Gene3D" id="3.40.50.300">
    <property type="entry name" value="P-loop containing nucleotide triphosphate hydrolases"/>
    <property type="match status" value="2"/>
</dbReference>
<evidence type="ECO:0000259" key="6">
    <source>
        <dbReference type="PROSITE" id="PS50893"/>
    </source>
</evidence>
<dbReference type="Pfam" id="PF08352">
    <property type="entry name" value="oligo_HPY"/>
    <property type="match status" value="2"/>
</dbReference>
<dbReference type="NCBIfam" id="NF007739">
    <property type="entry name" value="PRK10419.1"/>
    <property type="match status" value="2"/>
</dbReference>
<dbReference type="Pfam" id="PF00005">
    <property type="entry name" value="ABC_tran"/>
    <property type="match status" value="2"/>
</dbReference>
<comment type="subcellular location">
    <subcellularLocation>
        <location evidence="1">Cell inner membrane</location>
        <topology evidence="1">Peripheral membrane protein</topology>
    </subcellularLocation>
</comment>
<dbReference type="InterPro" id="IPR003439">
    <property type="entry name" value="ABC_transporter-like_ATP-bd"/>
</dbReference>
<dbReference type="InterPro" id="IPR050319">
    <property type="entry name" value="ABC_transp_ATP-bind"/>
</dbReference>
<dbReference type="AlphaFoldDB" id="A0A6H0ZTI9"/>
<dbReference type="GO" id="GO:0015833">
    <property type="term" value="P:peptide transport"/>
    <property type="evidence" value="ECO:0007669"/>
    <property type="project" value="InterPro"/>
</dbReference>
<dbReference type="GO" id="GO:0016887">
    <property type="term" value="F:ATP hydrolysis activity"/>
    <property type="evidence" value="ECO:0007669"/>
    <property type="project" value="InterPro"/>
</dbReference>
<dbReference type="InterPro" id="IPR013563">
    <property type="entry name" value="Oligopep_ABC_C"/>
</dbReference>
<dbReference type="InterPro" id="IPR017871">
    <property type="entry name" value="ABC_transporter-like_CS"/>
</dbReference>
<gene>
    <name evidence="7" type="ORF">FOB41_18115</name>
</gene>
<dbReference type="PROSITE" id="PS00211">
    <property type="entry name" value="ABC_TRANSPORTER_1"/>
    <property type="match status" value="2"/>
</dbReference>
<dbReference type="PROSITE" id="PS50893">
    <property type="entry name" value="ABC_TRANSPORTER_2"/>
    <property type="match status" value="2"/>
</dbReference>
<dbReference type="PANTHER" id="PTHR43776:SF7">
    <property type="entry name" value="D,D-DIPEPTIDE TRANSPORT ATP-BINDING PROTEIN DDPF-RELATED"/>
    <property type="match status" value="1"/>
</dbReference>
<dbReference type="SUPFAM" id="SSF52540">
    <property type="entry name" value="P-loop containing nucleoside triphosphate hydrolases"/>
    <property type="match status" value="2"/>
</dbReference>
<dbReference type="GO" id="GO:0005524">
    <property type="term" value="F:ATP binding"/>
    <property type="evidence" value="ECO:0007669"/>
    <property type="project" value="UniProtKB-KW"/>
</dbReference>
<evidence type="ECO:0000256" key="3">
    <source>
        <dbReference type="ARBA" id="ARBA00022448"/>
    </source>
</evidence>
<evidence type="ECO:0000313" key="7">
    <source>
        <dbReference type="EMBL" id="QIX23100.1"/>
    </source>
</evidence>
<protein>
    <submittedName>
        <fullName evidence="7">ABC transporter ATP-binding protein</fullName>
    </submittedName>
</protein>
<dbReference type="NCBIfam" id="NF008453">
    <property type="entry name" value="PRK11308.1"/>
    <property type="match status" value="2"/>
</dbReference>
<dbReference type="GO" id="GO:0055085">
    <property type="term" value="P:transmembrane transport"/>
    <property type="evidence" value="ECO:0007669"/>
    <property type="project" value="UniProtKB-ARBA"/>
</dbReference>
<dbReference type="GO" id="GO:0005886">
    <property type="term" value="C:plasma membrane"/>
    <property type="evidence" value="ECO:0007669"/>
    <property type="project" value="UniProtKB-SubCell"/>
</dbReference>
<dbReference type="EMBL" id="CP050899">
    <property type="protein sequence ID" value="QIX23100.1"/>
    <property type="molecule type" value="Genomic_DNA"/>
</dbReference>
<keyword evidence="3" id="KW-0813">Transport</keyword>
<evidence type="ECO:0000256" key="5">
    <source>
        <dbReference type="ARBA" id="ARBA00022840"/>
    </source>
</evidence>
<evidence type="ECO:0000313" key="8">
    <source>
        <dbReference type="Proteomes" id="UP000500870"/>
    </source>
</evidence>
<dbReference type="Proteomes" id="UP000500870">
    <property type="component" value="Chromosome 3"/>
</dbReference>
<feature type="domain" description="ABC transporter" evidence="6">
    <location>
        <begin position="277"/>
        <end position="523"/>
    </location>
</feature>
<dbReference type="CDD" id="cd03257">
    <property type="entry name" value="ABC_NikE_OppD_transporters"/>
    <property type="match status" value="2"/>
</dbReference>
<dbReference type="InterPro" id="IPR003593">
    <property type="entry name" value="AAA+_ATPase"/>
</dbReference>
<name>A0A6H0ZTI9_9HYPH</name>